<evidence type="ECO:0000256" key="5">
    <source>
        <dbReference type="SAM" id="SignalP"/>
    </source>
</evidence>
<evidence type="ECO:0000259" key="6">
    <source>
        <dbReference type="Pfam" id="PF12849"/>
    </source>
</evidence>
<keyword evidence="5" id="KW-0732">Signal</keyword>
<evidence type="ECO:0000256" key="4">
    <source>
        <dbReference type="PIRNR" id="PIRNR002756"/>
    </source>
</evidence>
<keyword evidence="2 4" id="KW-0813">Transport</keyword>
<dbReference type="InterPro" id="IPR005673">
    <property type="entry name" value="ABC_phos-bd_PstS"/>
</dbReference>
<dbReference type="Gene3D" id="3.40.190.10">
    <property type="entry name" value="Periplasmic binding protein-like II"/>
    <property type="match status" value="2"/>
</dbReference>
<protein>
    <recommendedName>
        <fullName evidence="4">Phosphate-binding protein</fullName>
    </recommendedName>
</protein>
<feature type="signal peptide" evidence="5">
    <location>
        <begin position="1"/>
        <end position="24"/>
    </location>
</feature>
<dbReference type="NCBIfam" id="TIGR00975">
    <property type="entry name" value="3a0107s03"/>
    <property type="match status" value="1"/>
</dbReference>
<reference evidence="8" key="1">
    <citation type="journal article" date="2019" name="Int. J. Syst. Evol. Microbiol.">
        <title>The Global Catalogue of Microorganisms (GCM) 10K type strain sequencing project: providing services to taxonomists for standard genome sequencing and annotation.</title>
        <authorList>
            <consortium name="The Broad Institute Genomics Platform"/>
            <consortium name="The Broad Institute Genome Sequencing Center for Infectious Disease"/>
            <person name="Wu L."/>
            <person name="Ma J."/>
        </authorList>
    </citation>
    <scope>NUCLEOTIDE SEQUENCE [LARGE SCALE GENOMIC DNA]</scope>
    <source>
        <strain evidence="8">TISTR 1511</strain>
    </source>
</reference>
<feature type="domain" description="PBP" evidence="6">
    <location>
        <begin position="47"/>
        <end position="341"/>
    </location>
</feature>
<accession>A0ABW5RHK2</accession>
<dbReference type="PANTHER" id="PTHR42996:SF1">
    <property type="entry name" value="PHOSPHATE-BINDING PROTEIN PSTS"/>
    <property type="match status" value="1"/>
</dbReference>
<dbReference type="EMBL" id="JBHUNF010000002">
    <property type="protein sequence ID" value="MFD2674393.1"/>
    <property type="molecule type" value="Genomic_DNA"/>
</dbReference>
<dbReference type="Proteomes" id="UP001597453">
    <property type="component" value="Unassembled WGS sequence"/>
</dbReference>
<organism evidence="7 8">
    <name type="scientific">Gulosibacter bifidus</name>
    <dbReference type="NCBI Taxonomy" id="272239"/>
    <lineage>
        <taxon>Bacteria</taxon>
        <taxon>Bacillati</taxon>
        <taxon>Actinomycetota</taxon>
        <taxon>Actinomycetes</taxon>
        <taxon>Micrococcales</taxon>
        <taxon>Microbacteriaceae</taxon>
        <taxon>Gulosibacter</taxon>
    </lineage>
</organism>
<dbReference type="PROSITE" id="PS51257">
    <property type="entry name" value="PROKAR_LIPOPROTEIN"/>
    <property type="match status" value="1"/>
</dbReference>
<evidence type="ECO:0000313" key="7">
    <source>
        <dbReference type="EMBL" id="MFD2674393.1"/>
    </source>
</evidence>
<feature type="chain" id="PRO_5045733603" description="Phosphate-binding protein" evidence="5">
    <location>
        <begin position="25"/>
        <end position="372"/>
    </location>
</feature>
<dbReference type="InterPro" id="IPR050962">
    <property type="entry name" value="Phosphate-bind_PstS"/>
</dbReference>
<dbReference type="CDD" id="cd13565">
    <property type="entry name" value="PBP2_PstS"/>
    <property type="match status" value="1"/>
</dbReference>
<keyword evidence="8" id="KW-1185">Reference proteome</keyword>
<dbReference type="PIRSF" id="PIRSF002756">
    <property type="entry name" value="PstS"/>
    <property type="match status" value="1"/>
</dbReference>
<dbReference type="RefSeq" id="WP_066056766.1">
    <property type="nucleotide sequence ID" value="NZ_JBHUNF010000002.1"/>
</dbReference>
<sequence>MKLSRVGTSVAMTAIAALTLVGCAAGGEQGGNEGGSDLPKYSPAEQLEGKLSATGASSQEKAQVAWLADYAGLQAGVDVKYEATGSGTGRDNFVAGTSNFIGSDRAFKAEELKENKFAVCKDGTDLVEIPVYISPIAIAYNLPEVEALNLDADTIAKIFDGKIEKWNDPAIAALNEGVELPDTKITPVHRGDDSGTTENFMDYLSEVAPDSWKYEADKVWPKEIKGGEAADQTAGVAAAIEGGEGTIGYLDASAAGELQTAAVKSGEEFVEYTPEAAAAIVENSKLEEGRAATDLAYELNFEGGNGGYPIVLVSYLIGCAEYQDAETGKLVKDYFSYVISPAAQALAAEKAGSAPISDGIREKAQAAVDAIK</sequence>
<name>A0ABW5RHK2_9MICO</name>
<dbReference type="SUPFAM" id="SSF53850">
    <property type="entry name" value="Periplasmic binding protein-like II"/>
    <property type="match status" value="1"/>
</dbReference>
<gene>
    <name evidence="7" type="primary">pstS</name>
    <name evidence="7" type="ORF">ACFSUQ_03645</name>
</gene>
<comment type="similarity">
    <text evidence="1 4">Belongs to the PstS family.</text>
</comment>
<evidence type="ECO:0000256" key="2">
    <source>
        <dbReference type="ARBA" id="ARBA00022448"/>
    </source>
</evidence>
<dbReference type="PANTHER" id="PTHR42996">
    <property type="entry name" value="PHOSPHATE-BINDING PROTEIN PSTS"/>
    <property type="match status" value="1"/>
</dbReference>
<proteinExistence type="inferred from homology"/>
<comment type="caution">
    <text evidence="7">The sequence shown here is derived from an EMBL/GenBank/DDBJ whole genome shotgun (WGS) entry which is preliminary data.</text>
</comment>
<evidence type="ECO:0000256" key="3">
    <source>
        <dbReference type="ARBA" id="ARBA00022592"/>
    </source>
</evidence>
<dbReference type="Pfam" id="PF12849">
    <property type="entry name" value="PBP_like_2"/>
    <property type="match status" value="1"/>
</dbReference>
<dbReference type="InterPro" id="IPR024370">
    <property type="entry name" value="PBP_domain"/>
</dbReference>
<evidence type="ECO:0000313" key="8">
    <source>
        <dbReference type="Proteomes" id="UP001597453"/>
    </source>
</evidence>
<keyword evidence="3 4" id="KW-0592">Phosphate transport</keyword>
<evidence type="ECO:0000256" key="1">
    <source>
        <dbReference type="ARBA" id="ARBA00008725"/>
    </source>
</evidence>